<sequence length="411" mass="46450">MVKIDRRWKQVVRENSQSPLFICLGEKHEVHLFETYFKYQLREDARTNDVYLIHYQDFTDPLTYGESLLAEWAEAFKSWPQGTAAWPGVDFTVTTGTDAGRPVAALAELCRLYPHLAEQHIFVQIAPTVVSDFDALRNWISDWGRAVKKGGISKLKLVLTDHHKHQTYKKAADAVRFRIETDLTAMMQHAAEFTNPKKGDPEADYQQQILIASNQLSKGNYNLAVAALEKAVRIARRQKLPEAEVTARLMLAQCLAAEGKTAPAHSEYQLAITAAGEKNLVAAQIHMNYGSFLLSQSEQAKAKTYFSKAVDIAEQIGNDFIAMECTRLLGQLSEGILTGDAEAIRYYERCLEIAREMEPEKRRQSSMPYVAGILLKKYGEKSAAGKILDEEMRTLFGENWIDLTKKPKQMK</sequence>
<comment type="subcellular location">
    <subcellularLocation>
        <location evidence="1">Cytoplasm</location>
    </subcellularLocation>
</comment>
<evidence type="ECO:0000256" key="3">
    <source>
        <dbReference type="ARBA" id="ARBA00022737"/>
    </source>
</evidence>
<proteinExistence type="inferred from homology"/>
<evidence type="ECO:0000313" key="8">
    <source>
        <dbReference type="Proteomes" id="UP000240912"/>
    </source>
</evidence>
<dbReference type="OrthoDB" id="620105at2"/>
<gene>
    <name evidence="7" type="ORF">C7T94_19185</name>
</gene>
<dbReference type="Proteomes" id="UP000240912">
    <property type="component" value="Unassembled WGS sequence"/>
</dbReference>
<evidence type="ECO:0000259" key="6">
    <source>
        <dbReference type="Pfam" id="PF09976"/>
    </source>
</evidence>
<name>A0A2T3HGR6_9SPHI</name>
<accession>A0A2T3HGR6</accession>
<dbReference type="SUPFAM" id="SSF48452">
    <property type="entry name" value="TPR-like"/>
    <property type="match status" value="1"/>
</dbReference>
<evidence type="ECO:0000313" key="7">
    <source>
        <dbReference type="EMBL" id="PST81593.1"/>
    </source>
</evidence>
<dbReference type="Gene3D" id="1.25.40.10">
    <property type="entry name" value="Tetratricopeptide repeat domain"/>
    <property type="match status" value="1"/>
</dbReference>
<dbReference type="EMBL" id="PYLS01000010">
    <property type="protein sequence ID" value="PST81593.1"/>
    <property type="molecule type" value="Genomic_DNA"/>
</dbReference>
<keyword evidence="4" id="KW-0802">TPR repeat</keyword>
<keyword evidence="8" id="KW-1185">Reference proteome</keyword>
<dbReference type="InterPro" id="IPR018704">
    <property type="entry name" value="SecYEG/CpoB_TPR"/>
</dbReference>
<dbReference type="InterPro" id="IPR011990">
    <property type="entry name" value="TPR-like_helical_dom_sf"/>
</dbReference>
<organism evidence="7 8">
    <name type="scientific">Pedobacter yulinensis</name>
    <dbReference type="NCBI Taxonomy" id="2126353"/>
    <lineage>
        <taxon>Bacteria</taxon>
        <taxon>Pseudomonadati</taxon>
        <taxon>Bacteroidota</taxon>
        <taxon>Sphingobacteriia</taxon>
        <taxon>Sphingobacteriales</taxon>
        <taxon>Sphingobacteriaceae</taxon>
        <taxon>Pedobacter</taxon>
    </lineage>
</organism>
<dbReference type="Pfam" id="PF09976">
    <property type="entry name" value="TPR_21"/>
    <property type="match status" value="1"/>
</dbReference>
<evidence type="ECO:0000256" key="5">
    <source>
        <dbReference type="ARBA" id="ARBA00038253"/>
    </source>
</evidence>
<dbReference type="PANTHER" id="PTHR46630">
    <property type="entry name" value="TETRATRICOPEPTIDE REPEAT PROTEIN 29"/>
    <property type="match status" value="1"/>
</dbReference>
<evidence type="ECO:0000256" key="4">
    <source>
        <dbReference type="ARBA" id="ARBA00022803"/>
    </source>
</evidence>
<dbReference type="GO" id="GO:0005737">
    <property type="term" value="C:cytoplasm"/>
    <property type="evidence" value="ECO:0007669"/>
    <property type="project" value="UniProtKB-SubCell"/>
</dbReference>
<evidence type="ECO:0000256" key="2">
    <source>
        <dbReference type="ARBA" id="ARBA00022490"/>
    </source>
</evidence>
<protein>
    <recommendedName>
        <fullName evidence="6">Ancillary SecYEG translocon subunit/Cell division coordinator CpoB TPR domain-containing protein</fullName>
    </recommendedName>
</protein>
<keyword evidence="2" id="KW-0963">Cytoplasm</keyword>
<dbReference type="InterPro" id="IPR051476">
    <property type="entry name" value="Bac_ResReg_Asp_Phosphatase"/>
</dbReference>
<reference evidence="7 8" key="1">
    <citation type="submission" date="2018-03" db="EMBL/GenBank/DDBJ databases">
        <authorList>
            <person name="Keele B.F."/>
        </authorList>
    </citation>
    <scope>NUCLEOTIDE SEQUENCE [LARGE SCALE GENOMIC DNA]</scope>
    <source>
        <strain evidence="7 8">YL28-9</strain>
    </source>
</reference>
<comment type="caution">
    <text evidence="7">The sequence shown here is derived from an EMBL/GenBank/DDBJ whole genome shotgun (WGS) entry which is preliminary data.</text>
</comment>
<evidence type="ECO:0000256" key="1">
    <source>
        <dbReference type="ARBA" id="ARBA00004496"/>
    </source>
</evidence>
<comment type="similarity">
    <text evidence="5">Belongs to the Rap family.</text>
</comment>
<dbReference type="PANTHER" id="PTHR46630:SF1">
    <property type="entry name" value="TETRATRICOPEPTIDE REPEAT PROTEIN 29"/>
    <property type="match status" value="1"/>
</dbReference>
<dbReference type="AlphaFoldDB" id="A0A2T3HGR6"/>
<keyword evidence="3" id="KW-0677">Repeat</keyword>
<feature type="domain" description="Ancillary SecYEG translocon subunit/Cell division coordinator CpoB TPR" evidence="6">
    <location>
        <begin position="166"/>
        <end position="323"/>
    </location>
</feature>